<evidence type="ECO:0000313" key="2">
    <source>
        <dbReference type="Proteomes" id="UP001597092"/>
    </source>
</evidence>
<evidence type="ECO:0008006" key="3">
    <source>
        <dbReference type="Google" id="ProtNLM"/>
    </source>
</evidence>
<accession>A0ABD6DV14</accession>
<comment type="caution">
    <text evidence="1">The sequence shown here is derived from an EMBL/GenBank/DDBJ whole genome shotgun (WGS) entry which is preliminary data.</text>
</comment>
<dbReference type="AlphaFoldDB" id="A0ABD6DV14"/>
<dbReference type="RefSeq" id="WP_256306574.1">
    <property type="nucleotide sequence ID" value="NZ_JANHAW010000001.1"/>
</dbReference>
<name>A0ABD6DV14_9EURY</name>
<gene>
    <name evidence="1" type="ORF">ACFSAS_07295</name>
</gene>
<keyword evidence="2" id="KW-1185">Reference proteome</keyword>
<sequence>MPGIDSGIERLRGVVAGGARERTVARLRIDTADKTTLKRRPALAVDMSVAVAVRTAGFALGPDGRRRDGGVA</sequence>
<dbReference type="Proteomes" id="UP001597092">
    <property type="component" value="Unassembled WGS sequence"/>
</dbReference>
<dbReference type="EMBL" id="JBHUDP010000002">
    <property type="protein sequence ID" value="MFD1685417.1"/>
    <property type="molecule type" value="Genomic_DNA"/>
</dbReference>
<protein>
    <recommendedName>
        <fullName evidence="3">Transposase</fullName>
    </recommendedName>
</protein>
<reference evidence="1 2" key="1">
    <citation type="journal article" date="2019" name="Int. J. Syst. Evol. Microbiol.">
        <title>The Global Catalogue of Microorganisms (GCM) 10K type strain sequencing project: providing services to taxonomists for standard genome sequencing and annotation.</title>
        <authorList>
            <consortium name="The Broad Institute Genomics Platform"/>
            <consortium name="The Broad Institute Genome Sequencing Center for Infectious Disease"/>
            <person name="Wu L."/>
            <person name="Ma J."/>
        </authorList>
    </citation>
    <scope>NUCLEOTIDE SEQUENCE [LARGE SCALE GENOMIC DNA]</scope>
    <source>
        <strain evidence="1 2">CGMCC 1.10387</strain>
    </source>
</reference>
<organism evidence="1 2">
    <name type="scientific">Halobellus litoreus</name>
    <dbReference type="NCBI Taxonomy" id="755310"/>
    <lineage>
        <taxon>Archaea</taxon>
        <taxon>Methanobacteriati</taxon>
        <taxon>Methanobacteriota</taxon>
        <taxon>Stenosarchaea group</taxon>
        <taxon>Halobacteria</taxon>
        <taxon>Halobacteriales</taxon>
        <taxon>Haloferacaceae</taxon>
        <taxon>Halobellus</taxon>
    </lineage>
</organism>
<proteinExistence type="predicted"/>
<evidence type="ECO:0000313" key="1">
    <source>
        <dbReference type="EMBL" id="MFD1685417.1"/>
    </source>
</evidence>